<dbReference type="InterPro" id="IPR016913">
    <property type="entry name" value="UCP029215"/>
</dbReference>
<feature type="compositionally biased region" description="Pro residues" evidence="1">
    <location>
        <begin position="1"/>
        <end position="13"/>
    </location>
</feature>
<reference evidence="2 3" key="1">
    <citation type="journal article" date="2020" name="Cell Rep.">
        <title>Local necrotic cells trigger systemic immune activation via gut microbiome dysbiosis in Drosophila.</title>
        <authorList>
            <person name="Kosakamoto H."/>
            <person name="Yamauchi T."/>
            <person name="Akuzawa-Tokita Y."/>
            <person name="Nishimura K."/>
            <person name="Soga T."/>
            <person name="Murakami T."/>
            <person name="Mori H."/>
            <person name="Yamamoto K."/>
            <person name="Miyazaki R."/>
            <person name="Koto A."/>
            <person name="Miura M."/>
            <person name="Obata F."/>
        </authorList>
    </citation>
    <scope>NUCLEOTIDE SEQUENCE [LARGE SCALE GENOMIC DNA]</scope>
    <source>
        <strain evidence="2 3">Ai</strain>
    </source>
</reference>
<accession>A0A6V8IBA5</accession>
<dbReference type="EMBL" id="BLJP01000013">
    <property type="protein sequence ID" value="GFE94504.1"/>
    <property type="molecule type" value="Genomic_DNA"/>
</dbReference>
<evidence type="ECO:0000313" key="3">
    <source>
        <dbReference type="Proteomes" id="UP000548726"/>
    </source>
</evidence>
<evidence type="ECO:0008006" key="4">
    <source>
        <dbReference type="Google" id="ProtNLM"/>
    </source>
</evidence>
<dbReference type="AlphaFoldDB" id="A0A6V8IBA5"/>
<evidence type="ECO:0000313" key="2">
    <source>
        <dbReference type="EMBL" id="GFE94504.1"/>
    </source>
</evidence>
<name>A0A6V8IBA5_9PROT</name>
<organism evidence="2 3">
    <name type="scientific">Acetobacter persici</name>
    <dbReference type="NCBI Taxonomy" id="1076596"/>
    <lineage>
        <taxon>Bacteria</taxon>
        <taxon>Pseudomonadati</taxon>
        <taxon>Pseudomonadota</taxon>
        <taxon>Alphaproteobacteria</taxon>
        <taxon>Acetobacterales</taxon>
        <taxon>Acetobacteraceae</taxon>
        <taxon>Acetobacter</taxon>
    </lineage>
</organism>
<protein>
    <recommendedName>
        <fullName evidence="4">Phage related protein</fullName>
    </recommendedName>
</protein>
<gene>
    <name evidence="2" type="ORF">DmAi_25630</name>
</gene>
<comment type="caution">
    <text evidence="2">The sequence shown here is derived from an EMBL/GenBank/DDBJ whole genome shotgun (WGS) entry which is preliminary data.</text>
</comment>
<dbReference type="RefSeq" id="WP_237388987.1">
    <property type="nucleotide sequence ID" value="NZ_BLJP01000013.1"/>
</dbReference>
<feature type="region of interest" description="Disordered" evidence="1">
    <location>
        <begin position="260"/>
        <end position="329"/>
    </location>
</feature>
<feature type="compositionally biased region" description="Low complexity" evidence="1">
    <location>
        <begin position="316"/>
        <end position="329"/>
    </location>
</feature>
<dbReference type="Proteomes" id="UP000548726">
    <property type="component" value="Unassembled WGS sequence"/>
</dbReference>
<evidence type="ECO:0000256" key="1">
    <source>
        <dbReference type="SAM" id="MobiDB-lite"/>
    </source>
</evidence>
<dbReference type="Pfam" id="PF09979">
    <property type="entry name" value="DUF2213"/>
    <property type="match status" value="1"/>
</dbReference>
<feature type="region of interest" description="Disordered" evidence="1">
    <location>
        <begin position="1"/>
        <end position="66"/>
    </location>
</feature>
<keyword evidence="3" id="KW-1185">Reference proteome</keyword>
<proteinExistence type="predicted"/>
<sequence length="436" mass="45858">MTPPDPPAQPPFPASSGHPPSQTHGPFAHRASTSASAPSLMPNHAADPAPASTIPRSSGALCTPETPFGKGRDAVVLALDRSVRRTDVDGHLHIARCILSAATVCPYYGSEIPGAEALGLDPDKLYQVYRDPDALARAAASMAGKPILMQHQPVSAQDHPKEITVGAVGSDVRFENPNLIGSLTVWDQSAIAAIESGQQRAVSAGYRYRAIPQGGVHGGMPYSLTMTDITFNHLALVTQPRVKTAIIGDSAPALHRDHASMTHPTLQPSEQTQSSPTKTENPLSVANCSSSHPPAVLSASPGTQPRVMPATPPTSQPSGSPTTAPAPVPTTMDAALTQAVQQAEADVIRRMEALHTARAAVRPFVGDVTMDSATAVYGFALREQGMDLTGLPEEAYRPLFQQVARLKEKAAPLGMDAEKTVSFRDTFGLGRITVKA</sequence>
<feature type="compositionally biased region" description="Polar residues" evidence="1">
    <location>
        <begin position="262"/>
        <end position="292"/>
    </location>
</feature>